<keyword evidence="1" id="KW-0472">Membrane</keyword>
<feature type="transmembrane region" description="Helical" evidence="1">
    <location>
        <begin position="64"/>
        <end position="86"/>
    </location>
</feature>
<feature type="domain" description="Piezo TM1-24" evidence="2">
    <location>
        <begin position="172"/>
        <end position="404"/>
    </location>
</feature>
<dbReference type="KEGG" id="aten:116303966"/>
<keyword evidence="1" id="KW-1133">Transmembrane helix</keyword>
<dbReference type="InParanoid" id="A0A6P8IR92"/>
<feature type="transmembrane region" description="Helical" evidence="1">
    <location>
        <begin position="31"/>
        <end position="48"/>
    </location>
</feature>
<dbReference type="OrthoDB" id="303066at2759"/>
<dbReference type="GO" id="GO:0016020">
    <property type="term" value="C:membrane"/>
    <property type="evidence" value="ECO:0007669"/>
    <property type="project" value="InterPro"/>
</dbReference>
<feature type="domain" description="Piezo TM1-24" evidence="2">
    <location>
        <begin position="26"/>
        <end position="151"/>
    </location>
</feature>
<dbReference type="PANTHER" id="PTHR47049">
    <property type="entry name" value="PIEZO-TYPE MECHANOSENSITIVE ION CHANNEL HOMOLOG"/>
    <property type="match status" value="1"/>
</dbReference>
<feature type="transmembrane region" description="Helical" evidence="1">
    <location>
        <begin position="221"/>
        <end position="243"/>
    </location>
</feature>
<dbReference type="GeneID" id="116303966"/>
<evidence type="ECO:0000313" key="4">
    <source>
        <dbReference type="RefSeq" id="XP_031569464.1"/>
    </source>
</evidence>
<feature type="transmembrane region" description="Helical" evidence="1">
    <location>
        <begin position="284"/>
        <end position="302"/>
    </location>
</feature>
<dbReference type="InterPro" id="IPR056769">
    <property type="entry name" value="Piezo_TM1-24"/>
</dbReference>
<evidence type="ECO:0000259" key="2">
    <source>
        <dbReference type="Pfam" id="PF24871"/>
    </source>
</evidence>
<dbReference type="RefSeq" id="XP_031569464.1">
    <property type="nucleotide sequence ID" value="XM_031713604.1"/>
</dbReference>
<reference evidence="4" key="1">
    <citation type="submission" date="2025-08" db="UniProtKB">
        <authorList>
            <consortium name="RefSeq"/>
        </authorList>
    </citation>
    <scope>IDENTIFICATION</scope>
</reference>
<dbReference type="Pfam" id="PF24871">
    <property type="entry name" value="Piezo_TM1-24"/>
    <property type="match status" value="2"/>
</dbReference>
<sequence length="404" mass="44890">MASVVVCALLFRWVLPLLLLGASCIRINGFSFIYLCCLLIIPLLPNPTRKNFGPCGHTGNLQKAILGLSVIAIVAQITFQIVLAAIPPYGHFLPNCSTYEQLAREIGLNRFDAVPAYTVVRYILPDVVVFITSLSCVLCCKRLASSPVSRAATPKSPQKVLAVSHEPTTTDNIMPYVMAAMLLAAGIIQPSVISVIYFVTFLGLGTVWACHKAVRLRHRKAFACIRLILMIYSGLHVLVLYLYQSQFFQDVLPPQRLITRLLGLVGIVYTDCNHPQVLHVKQNIDWPLVSCPGVILLLYWLLATETRIYFTTTDSSPLPPNQAISWWNPSTWPQKASSERQSLIAGAEENRNYNAITQIPEDGVPEEPVQPVLHETRDTEENLDVQGTLGSIMMFLMRQSYIAA</sequence>
<dbReference type="GO" id="GO:0008381">
    <property type="term" value="F:mechanosensitive monoatomic ion channel activity"/>
    <property type="evidence" value="ECO:0007669"/>
    <property type="project" value="InterPro"/>
</dbReference>
<protein>
    <submittedName>
        <fullName evidence="4">Piezo-type mechanosensitive ion channel component 2-like</fullName>
    </submittedName>
</protein>
<dbReference type="PANTHER" id="PTHR47049:SF2">
    <property type="entry name" value="PIEZO-TYPE MECHANOSENSITIVE ION CHANNEL HOMOLOG"/>
    <property type="match status" value="1"/>
</dbReference>
<gene>
    <name evidence="4" type="primary">LOC116303966</name>
</gene>
<evidence type="ECO:0000256" key="1">
    <source>
        <dbReference type="SAM" id="Phobius"/>
    </source>
</evidence>
<keyword evidence="3" id="KW-1185">Reference proteome</keyword>
<evidence type="ECO:0000313" key="3">
    <source>
        <dbReference type="Proteomes" id="UP000515163"/>
    </source>
</evidence>
<feature type="transmembrane region" description="Helical" evidence="1">
    <location>
        <begin position="176"/>
        <end position="209"/>
    </location>
</feature>
<organism evidence="3 4">
    <name type="scientific">Actinia tenebrosa</name>
    <name type="common">Australian red waratah sea anemone</name>
    <dbReference type="NCBI Taxonomy" id="6105"/>
    <lineage>
        <taxon>Eukaryota</taxon>
        <taxon>Metazoa</taxon>
        <taxon>Cnidaria</taxon>
        <taxon>Anthozoa</taxon>
        <taxon>Hexacorallia</taxon>
        <taxon>Actiniaria</taxon>
        <taxon>Actiniidae</taxon>
        <taxon>Actinia</taxon>
    </lineage>
</organism>
<name>A0A6P8IR92_ACTTE</name>
<dbReference type="InterPro" id="IPR027272">
    <property type="entry name" value="Piezo"/>
</dbReference>
<keyword evidence="1" id="KW-0812">Transmembrane</keyword>
<dbReference type="AlphaFoldDB" id="A0A6P8IR92"/>
<proteinExistence type="predicted"/>
<feature type="non-terminal residue" evidence="4">
    <location>
        <position position="404"/>
    </location>
</feature>
<accession>A0A6P8IR92</accession>
<dbReference type="Proteomes" id="UP000515163">
    <property type="component" value="Unplaced"/>
</dbReference>